<evidence type="ECO:0000256" key="14">
    <source>
        <dbReference type="ARBA" id="ARBA00023307"/>
    </source>
</evidence>
<evidence type="ECO:0000256" key="8">
    <source>
        <dbReference type="ARBA" id="ARBA00022640"/>
    </source>
</evidence>
<dbReference type="InterPro" id="IPR038719">
    <property type="entry name" value="Phycobilisome_asu/bsu_sf"/>
</dbReference>
<dbReference type="Gene3D" id="1.10.490.20">
    <property type="entry name" value="Phycocyanins"/>
    <property type="match status" value="1"/>
</dbReference>
<dbReference type="GO" id="GO:0030089">
    <property type="term" value="C:phycobilisome"/>
    <property type="evidence" value="ECO:0007669"/>
    <property type="project" value="UniProtKB-KW"/>
</dbReference>
<keyword evidence="14 17" id="KW-0089">Bile pigment</keyword>
<dbReference type="NCBIfam" id="TIGR01337">
    <property type="entry name" value="apcB"/>
    <property type="match status" value="1"/>
</dbReference>
<keyword evidence="7" id="KW-0042">Antenna complex</keyword>
<evidence type="ECO:0000256" key="7">
    <source>
        <dbReference type="ARBA" id="ARBA00022549"/>
    </source>
</evidence>
<sequence>MQDAITTVITKYDTLGSYLDQFARNQLGTYFDTGIKRIQITEVINSKANIIIKEASGQLFEEQPELLRPGGNSYTTRRYAACLRDIEYYLRYASYSLIAGDTSILLEKVLNGLRETYNSLNVPLAPTVRIIQLLQDVIEEEVLAQRISDKNIVAEPFQFMIKTLIE</sequence>
<dbReference type="AlphaFoldDB" id="A0A1C9CBH7"/>
<evidence type="ECO:0000256" key="9">
    <source>
        <dbReference type="ARBA" id="ARBA00022738"/>
    </source>
</evidence>
<dbReference type="PANTHER" id="PTHR34011">
    <property type="entry name" value="PHYCOBILISOME 32.1 KDA LINKER POLYPEPTIDE, PHYCOCYANIN-ASSOCIATED, ROD 2-RELATED"/>
    <property type="match status" value="1"/>
</dbReference>
<keyword evidence="8 17" id="KW-0934">Plastid</keyword>
<keyword evidence="13 17" id="KW-0472">Membrane</keyword>
<evidence type="ECO:0000256" key="12">
    <source>
        <dbReference type="ARBA" id="ARBA00023078"/>
    </source>
</evidence>
<dbReference type="GeneID" id="29072989"/>
<evidence type="ECO:0000256" key="3">
    <source>
        <dbReference type="ARBA" id="ARBA00022448"/>
    </source>
</evidence>
<evidence type="ECO:0000256" key="5">
    <source>
        <dbReference type="ARBA" id="ARBA00022528"/>
    </source>
</evidence>
<dbReference type="CDD" id="cd12126">
    <property type="entry name" value="APC_beta"/>
    <property type="match status" value="1"/>
</dbReference>
<dbReference type="SUPFAM" id="SSF46458">
    <property type="entry name" value="Globin-like"/>
    <property type="match status" value="1"/>
</dbReference>
<evidence type="ECO:0000256" key="10">
    <source>
        <dbReference type="ARBA" id="ARBA00022982"/>
    </source>
</evidence>
<feature type="binding site" evidence="15">
    <location>
        <position position="77"/>
    </location>
    <ligand>
        <name>(2R,3E)-phycocyanobilin</name>
        <dbReference type="ChEBI" id="CHEBI:85275"/>
        <label>2</label>
    </ligand>
</feature>
<dbReference type="InterPro" id="IPR012128">
    <property type="entry name" value="Phycobilisome_asu/bsu"/>
</dbReference>
<comment type="similarity">
    <text evidence="2 17">Belongs to the phycobiliprotein family.</text>
</comment>
<dbReference type="InterPro" id="IPR006245">
    <property type="entry name" value="Allophycocyanin_b"/>
</dbReference>
<evidence type="ECO:0000256" key="4">
    <source>
        <dbReference type="ARBA" id="ARBA00022481"/>
    </source>
</evidence>
<evidence type="ECO:0000256" key="6">
    <source>
        <dbReference type="ARBA" id="ARBA00022531"/>
    </source>
</evidence>
<gene>
    <name evidence="18" type="primary">apcF</name>
    <name evidence="18" type="ORF">Apop_063</name>
</gene>
<evidence type="ECO:0000256" key="1">
    <source>
        <dbReference type="ARBA" id="ARBA00004185"/>
    </source>
</evidence>
<evidence type="ECO:0000313" key="18">
    <source>
        <dbReference type="EMBL" id="AOM65753.1"/>
    </source>
</evidence>
<dbReference type="InterPro" id="IPR009050">
    <property type="entry name" value="Globin-like_sf"/>
</dbReference>
<evidence type="ECO:0000256" key="2">
    <source>
        <dbReference type="ARBA" id="ARBA00008182"/>
    </source>
</evidence>
<dbReference type="EMBL" id="KX284716">
    <property type="protein sequence ID" value="AOM65753.1"/>
    <property type="molecule type" value="Genomic_DNA"/>
</dbReference>
<dbReference type="Pfam" id="PF00502">
    <property type="entry name" value="Phycobilisome"/>
    <property type="match status" value="1"/>
</dbReference>
<feature type="binding site" description="covalent" evidence="15">
    <location>
        <position position="82"/>
    </location>
    <ligand>
        <name>(2R,3E)-phycocyanobilin</name>
        <dbReference type="ChEBI" id="CHEBI:85275"/>
        <label>2</label>
    </ligand>
</feature>
<organism evidence="18">
    <name type="scientific">Apophlaea sinclairii</name>
    <dbReference type="NCBI Taxonomy" id="212746"/>
    <lineage>
        <taxon>Eukaryota</taxon>
        <taxon>Rhodophyta</taxon>
        <taxon>Florideophyceae</taxon>
        <taxon>Hildenbrandiophycidae</taxon>
        <taxon>Hildenbrandiales</taxon>
        <taxon>Hildenbrandiaceae</taxon>
        <taxon>Apophlaea</taxon>
    </lineage>
</organism>
<evidence type="ECO:0000256" key="11">
    <source>
        <dbReference type="ARBA" id="ARBA00022991"/>
    </source>
</evidence>
<comment type="subcellular location">
    <subcellularLocation>
        <location evidence="1 17">Plastid</location>
        <location evidence="1 17">Chloroplast thylakoid membrane</location>
        <topology evidence="1 17">Peripheral membrane protein</topology>
        <orientation evidence="1 17">Stromal side</orientation>
    </subcellularLocation>
</comment>
<evidence type="ECO:0000256" key="15">
    <source>
        <dbReference type="PIRSR" id="PIRSR000081-1"/>
    </source>
</evidence>
<keyword evidence="3 17" id="KW-0813">Transport</keyword>
<keyword evidence="4" id="KW-0488">Methylation</keyword>
<feature type="modified residue" description="N4-methylasparagine" evidence="16">
    <location>
        <position position="72"/>
    </location>
</feature>
<keyword evidence="10 17" id="KW-0249">Electron transport</keyword>
<reference evidence="18" key="1">
    <citation type="journal article" date="2016" name="BMC Biol.">
        <title>Parallel evolution of highly conserved plastid genome architecture in red seaweeds and seed plants.</title>
        <authorList>
            <person name="Lee J."/>
            <person name="Cho C.H."/>
            <person name="Park S.I."/>
            <person name="Choi J.W."/>
            <person name="Song H.S."/>
            <person name="West J.A."/>
            <person name="Bhattacharya D."/>
            <person name="Yoon H.S."/>
        </authorList>
    </citation>
    <scope>NUCLEOTIDE SEQUENCE</scope>
</reference>
<dbReference type="GO" id="GO:0015979">
    <property type="term" value="P:photosynthesis"/>
    <property type="evidence" value="ECO:0007669"/>
    <property type="project" value="UniProtKB-KW"/>
</dbReference>
<keyword evidence="5 17" id="KW-0150">Chloroplast</keyword>
<dbReference type="PIRSF" id="PIRSF000081">
    <property type="entry name" value="Phycocyanin"/>
    <property type="match status" value="1"/>
</dbReference>
<dbReference type="RefSeq" id="YP_009296613.1">
    <property type="nucleotide sequence ID" value="NC_031172.1"/>
</dbReference>
<keyword evidence="11 17" id="KW-0157">Chromophore</keyword>
<feature type="binding site" evidence="15">
    <location>
        <position position="72"/>
    </location>
    <ligand>
        <name>(2R,3E)-phycocyanobilin</name>
        <dbReference type="ChEBI" id="CHEBI:85275"/>
        <label>2</label>
    </ligand>
</feature>
<keyword evidence="6 17" id="KW-0602">Photosynthesis</keyword>
<geneLocation type="plastid" evidence="18"/>
<keyword evidence="12 17" id="KW-0793">Thylakoid</keyword>
<dbReference type="PANTHER" id="PTHR34011:SF3">
    <property type="entry name" value="ALLOPHYCOCYANIN BETA CHAIN"/>
    <property type="match status" value="1"/>
</dbReference>
<proteinExistence type="inferred from homology"/>
<protein>
    <submittedName>
        <fullName evidence="18">Allophycocyanin beta 18 subunit</fullName>
    </submittedName>
</protein>
<dbReference type="GO" id="GO:0009535">
    <property type="term" value="C:chloroplast thylakoid membrane"/>
    <property type="evidence" value="ECO:0007669"/>
    <property type="project" value="UniProtKB-SubCell"/>
</dbReference>
<evidence type="ECO:0000256" key="17">
    <source>
        <dbReference type="RuleBase" id="RU004438"/>
    </source>
</evidence>
<evidence type="ECO:0000256" key="16">
    <source>
        <dbReference type="PIRSR" id="PIRSR000081-2"/>
    </source>
</evidence>
<accession>A0A1C9CBH7</accession>
<name>A0A1C9CBH7_9FLOR</name>
<keyword evidence="9 17" id="KW-0605">Phycobilisome</keyword>
<evidence type="ECO:0000256" key="13">
    <source>
        <dbReference type="ARBA" id="ARBA00023136"/>
    </source>
</evidence>